<evidence type="ECO:0000259" key="5">
    <source>
        <dbReference type="PROSITE" id="PS51635"/>
    </source>
</evidence>
<gene>
    <name evidence="6" type="ORF">E3J62_12605</name>
</gene>
<feature type="domain" description="PNPLA" evidence="5">
    <location>
        <begin position="117"/>
        <end position="317"/>
    </location>
</feature>
<evidence type="ECO:0000313" key="6">
    <source>
        <dbReference type="EMBL" id="TET43694.1"/>
    </source>
</evidence>
<comment type="caution">
    <text evidence="6">The sequence shown here is derived from an EMBL/GenBank/DDBJ whole genome shotgun (WGS) entry which is preliminary data.</text>
</comment>
<dbReference type="InterPro" id="IPR002641">
    <property type="entry name" value="PNPLA_dom"/>
</dbReference>
<name>A0A523UMD9_UNCT6</name>
<dbReference type="PANTHER" id="PTHR14226:SF29">
    <property type="entry name" value="NEUROPATHY TARGET ESTERASE SWS"/>
    <property type="match status" value="1"/>
</dbReference>
<dbReference type="InterPro" id="IPR050301">
    <property type="entry name" value="NTE"/>
</dbReference>
<dbReference type="Pfam" id="PF01734">
    <property type="entry name" value="Patatin"/>
    <property type="match status" value="1"/>
</dbReference>
<keyword evidence="3 4" id="KW-0443">Lipid metabolism</keyword>
<evidence type="ECO:0000313" key="7">
    <source>
        <dbReference type="Proteomes" id="UP000315525"/>
    </source>
</evidence>
<protein>
    <recommendedName>
        <fullName evidence="5">PNPLA domain-containing protein</fullName>
    </recommendedName>
</protein>
<sequence>MNTNERAFLYRMLSWQKRPGRRSVNVVRTLGLALLLCLTTLTIAAHNSIPLEHESYPIHLRLKFDKYPSTSDSNSYLWERRVLSDLYRDSSWAEESTATDRTWRPVDELPRRVKVGLALAGGGIRGAAHVGVLRALEENNIPIHGIAGTSMGAVVGGLYACGHSIEDLESFMKRDIDWENILGDEPSRQSLPMWVRLREKSREPGIDLNATGDWWPPFSYVQEFGITVGQKLTDEIAERSLEADYRAGFRFDSLSVPFGAILTNLNTGKSELMVEGTISTATRASGSSPIYFEPTIIRGVPYADGAILDDLPVDAFIPFDTSRVPDKLMNIADEDEILYVIGVYPSKRRGVREAVQEPELAGPLGFGVMARTRSLARDYHLWNSWDAAHGKIDMEIEGWLDFSPQSLTNMIRAGYDGAWREIPRIKREMAALEDSLRPSKQVRPISRLSSMDLFSIVEDETTLVKGTEKQDTLLKAIRLKEGSYVEKIDICDAMRRIYGLGPYEDVQTKIGNVDSDWTVTFFLKRKEKYRDSLKVIVKGVPGSASNSMIEQVGAKRERVLNFGEVKELVESNLVDRGFASPRVDSVRFRSCKNSPETLYVYVHKGTLIRGVKVVCDDTTDTRTEQALESEFSEPFSPKHVLDKTARVHREFQLKTIAVEGLEEDTLVIAVKKKTTHTLEFPALSLEMYEGFNFFCELRNRSIRKLSDWALYANYAQNFPLKVAEEFPRGQRLGAGRQRCRSLLPIPDVNVHWMSLTFPSLPDTPQHYDKRFYEICGRLSFPVYYRSFAFTPGVEVSQVTTHMIHQPKEWQTQVTGVSWLRYDNLNRIVFPESGWKADIDAKVDLKNSSWSRARMRMVGVPFRWRIQNKITTTLALRSFGSWYSDDTPWYERYSLGGITPTGSYQLTLHDSEDLPGHAKDEFVEPLMWKVGGSARLAFIERSLLGIRVNAHLEGSLYIADAVPSGESLLSTDRLRVCPTAGVYLDTSFGNFGLALKGTRGNIWHHLYLSVVLYGLGL</sequence>
<dbReference type="GO" id="GO:0016042">
    <property type="term" value="P:lipid catabolic process"/>
    <property type="evidence" value="ECO:0007669"/>
    <property type="project" value="UniProtKB-UniRule"/>
</dbReference>
<evidence type="ECO:0000256" key="2">
    <source>
        <dbReference type="ARBA" id="ARBA00022963"/>
    </source>
</evidence>
<evidence type="ECO:0000256" key="1">
    <source>
        <dbReference type="ARBA" id="ARBA00022801"/>
    </source>
</evidence>
<feature type="short sequence motif" description="GXSXG" evidence="4">
    <location>
        <begin position="148"/>
        <end position="152"/>
    </location>
</feature>
<dbReference type="Proteomes" id="UP000315525">
    <property type="component" value="Unassembled WGS sequence"/>
</dbReference>
<dbReference type="GO" id="GO:0016787">
    <property type="term" value="F:hydrolase activity"/>
    <property type="evidence" value="ECO:0007669"/>
    <property type="project" value="UniProtKB-UniRule"/>
</dbReference>
<keyword evidence="2 4" id="KW-0442">Lipid degradation</keyword>
<dbReference type="Gene3D" id="3.40.1090.10">
    <property type="entry name" value="Cytosolic phospholipase A2 catalytic domain"/>
    <property type="match status" value="2"/>
</dbReference>
<dbReference type="SUPFAM" id="SSF52151">
    <property type="entry name" value="FabD/lysophospholipase-like"/>
    <property type="match status" value="1"/>
</dbReference>
<keyword evidence="1 4" id="KW-0378">Hydrolase</keyword>
<dbReference type="PANTHER" id="PTHR14226">
    <property type="entry name" value="NEUROPATHY TARGET ESTERASE/SWISS CHEESE D.MELANOGASTER"/>
    <property type="match status" value="1"/>
</dbReference>
<accession>A0A523UMD9</accession>
<evidence type="ECO:0000256" key="4">
    <source>
        <dbReference type="PROSITE-ProRule" id="PRU01161"/>
    </source>
</evidence>
<dbReference type="Gene3D" id="2.40.160.50">
    <property type="entry name" value="membrane protein fhac: a member of the omp85/tpsb transporter family"/>
    <property type="match status" value="1"/>
</dbReference>
<dbReference type="PROSITE" id="PS51635">
    <property type="entry name" value="PNPLA"/>
    <property type="match status" value="1"/>
</dbReference>
<dbReference type="AlphaFoldDB" id="A0A523UMD9"/>
<feature type="short sequence motif" description="GXGXXG" evidence="4">
    <location>
        <begin position="121"/>
        <end position="126"/>
    </location>
</feature>
<reference evidence="6 7" key="1">
    <citation type="submission" date="2019-03" db="EMBL/GenBank/DDBJ databases">
        <title>Metabolic potential of uncultured bacteria and archaea associated with petroleum seepage in deep-sea sediments.</title>
        <authorList>
            <person name="Dong X."/>
            <person name="Hubert C."/>
        </authorList>
    </citation>
    <scope>NUCLEOTIDE SEQUENCE [LARGE SCALE GENOMIC DNA]</scope>
    <source>
        <strain evidence="6">E44_bin18</strain>
    </source>
</reference>
<proteinExistence type="predicted"/>
<organism evidence="6 7">
    <name type="scientific">candidate division TA06 bacterium</name>
    <dbReference type="NCBI Taxonomy" id="2250710"/>
    <lineage>
        <taxon>Bacteria</taxon>
        <taxon>Bacteria division TA06</taxon>
    </lineage>
</organism>
<dbReference type="InterPro" id="IPR016035">
    <property type="entry name" value="Acyl_Trfase/lysoPLipase"/>
</dbReference>
<evidence type="ECO:0000256" key="3">
    <source>
        <dbReference type="ARBA" id="ARBA00023098"/>
    </source>
</evidence>
<dbReference type="Gene3D" id="3.10.20.310">
    <property type="entry name" value="membrane protein fhac"/>
    <property type="match status" value="1"/>
</dbReference>
<feature type="active site" description="Proton acceptor" evidence="4">
    <location>
        <position position="304"/>
    </location>
</feature>
<feature type="short sequence motif" description="DGA/G" evidence="4">
    <location>
        <begin position="304"/>
        <end position="306"/>
    </location>
</feature>
<feature type="active site" description="Nucleophile" evidence="4">
    <location>
        <position position="150"/>
    </location>
</feature>
<dbReference type="EMBL" id="SOJN01000149">
    <property type="protein sequence ID" value="TET43694.1"/>
    <property type="molecule type" value="Genomic_DNA"/>
</dbReference>